<dbReference type="Pfam" id="PF11239">
    <property type="entry name" value="DUF3040"/>
    <property type="match status" value="1"/>
</dbReference>
<dbReference type="EMBL" id="JBHUKR010000004">
    <property type="protein sequence ID" value="MFD2416055.1"/>
    <property type="molecule type" value="Genomic_DNA"/>
</dbReference>
<dbReference type="Proteomes" id="UP001597417">
    <property type="component" value="Unassembled WGS sequence"/>
</dbReference>
<name>A0ABW5FLY5_9PSEU</name>
<evidence type="ECO:0000313" key="2">
    <source>
        <dbReference type="EMBL" id="MFD2416055.1"/>
    </source>
</evidence>
<proteinExistence type="predicted"/>
<keyword evidence="3" id="KW-1185">Reference proteome</keyword>
<keyword evidence="1" id="KW-1133">Transmembrane helix</keyword>
<reference evidence="3" key="1">
    <citation type="journal article" date="2019" name="Int. J. Syst. Evol. Microbiol.">
        <title>The Global Catalogue of Microorganisms (GCM) 10K type strain sequencing project: providing services to taxonomists for standard genome sequencing and annotation.</title>
        <authorList>
            <consortium name="The Broad Institute Genomics Platform"/>
            <consortium name="The Broad Institute Genome Sequencing Center for Infectious Disease"/>
            <person name="Wu L."/>
            <person name="Ma J."/>
        </authorList>
    </citation>
    <scope>NUCLEOTIDE SEQUENCE [LARGE SCALE GENOMIC DNA]</scope>
    <source>
        <strain evidence="3">CGMCC 4.7645</strain>
    </source>
</reference>
<evidence type="ECO:0000313" key="3">
    <source>
        <dbReference type="Proteomes" id="UP001597417"/>
    </source>
</evidence>
<protein>
    <submittedName>
        <fullName evidence="2">DUF3040 domain-containing protein</fullName>
    </submittedName>
</protein>
<accession>A0ABW5FLY5</accession>
<keyword evidence="1" id="KW-0472">Membrane</keyword>
<feature type="transmembrane region" description="Helical" evidence="1">
    <location>
        <begin position="44"/>
        <end position="77"/>
    </location>
</feature>
<sequence length="97" mass="10337">MLSAREQRQLAQVENWFARTDPALARSLGAGRECRRVNCPAVRAGLAVAAAAALAVGIVIGPFLLIFLACLLLSAALTLHVARPDQTRVDPIPPVLR</sequence>
<dbReference type="RefSeq" id="WP_378262422.1">
    <property type="nucleotide sequence ID" value="NZ_JBHUKR010000004.1"/>
</dbReference>
<gene>
    <name evidence="2" type="ORF">ACFSXZ_06920</name>
</gene>
<dbReference type="InterPro" id="IPR021401">
    <property type="entry name" value="DUF3040"/>
</dbReference>
<evidence type="ECO:0000256" key="1">
    <source>
        <dbReference type="SAM" id="Phobius"/>
    </source>
</evidence>
<organism evidence="2 3">
    <name type="scientific">Amycolatopsis pigmentata</name>
    <dbReference type="NCBI Taxonomy" id="450801"/>
    <lineage>
        <taxon>Bacteria</taxon>
        <taxon>Bacillati</taxon>
        <taxon>Actinomycetota</taxon>
        <taxon>Actinomycetes</taxon>
        <taxon>Pseudonocardiales</taxon>
        <taxon>Pseudonocardiaceae</taxon>
        <taxon>Amycolatopsis</taxon>
    </lineage>
</organism>
<keyword evidence="1" id="KW-0812">Transmembrane</keyword>
<comment type="caution">
    <text evidence="2">The sequence shown here is derived from an EMBL/GenBank/DDBJ whole genome shotgun (WGS) entry which is preliminary data.</text>
</comment>